<dbReference type="EMBL" id="JARYGX010000008">
    <property type="protein sequence ID" value="MDH7452061.1"/>
    <property type="molecule type" value="Genomic_DNA"/>
</dbReference>
<dbReference type="GO" id="GO:0016746">
    <property type="term" value="F:acyltransferase activity"/>
    <property type="evidence" value="ECO:0007669"/>
    <property type="project" value="UniProtKB-KW"/>
</dbReference>
<dbReference type="InterPro" id="IPR051159">
    <property type="entry name" value="Hexapeptide_acetyltransf"/>
</dbReference>
<dbReference type="Pfam" id="PF00132">
    <property type="entry name" value="Hexapep"/>
    <property type="match status" value="1"/>
</dbReference>
<name>A0ABT6MN99_9GAMM</name>
<dbReference type="InterPro" id="IPR011004">
    <property type="entry name" value="Trimer_LpxA-like_sf"/>
</dbReference>
<dbReference type="CDD" id="cd04647">
    <property type="entry name" value="LbH_MAT_like"/>
    <property type="match status" value="1"/>
</dbReference>
<dbReference type="PANTHER" id="PTHR23416:SF23">
    <property type="entry name" value="ACETYLTRANSFERASE C18B11.09C-RELATED"/>
    <property type="match status" value="1"/>
</dbReference>
<comment type="caution">
    <text evidence="3">The sequence shown here is derived from an EMBL/GenBank/DDBJ whole genome shotgun (WGS) entry which is preliminary data.</text>
</comment>
<keyword evidence="4" id="KW-1185">Reference proteome</keyword>
<evidence type="ECO:0000256" key="1">
    <source>
        <dbReference type="ARBA" id="ARBA00007274"/>
    </source>
</evidence>
<dbReference type="Gene3D" id="2.160.10.10">
    <property type="entry name" value="Hexapeptide repeat proteins"/>
    <property type="match status" value="1"/>
</dbReference>
<keyword evidence="3" id="KW-0012">Acyltransferase</keyword>
<dbReference type="SUPFAM" id="SSF51161">
    <property type="entry name" value="Trimeric LpxA-like enzymes"/>
    <property type="match status" value="1"/>
</dbReference>
<dbReference type="EC" id="2.3.1.-" evidence="3"/>
<proteinExistence type="inferred from homology"/>
<evidence type="ECO:0000313" key="4">
    <source>
        <dbReference type="Proteomes" id="UP001160550"/>
    </source>
</evidence>
<organism evidence="3 4">
    <name type="scientific">Luteimonas composti</name>
    <dbReference type="NCBI Taxonomy" id="398257"/>
    <lineage>
        <taxon>Bacteria</taxon>
        <taxon>Pseudomonadati</taxon>
        <taxon>Pseudomonadota</taxon>
        <taxon>Gammaproteobacteria</taxon>
        <taxon>Lysobacterales</taxon>
        <taxon>Lysobacteraceae</taxon>
        <taxon>Luteimonas</taxon>
    </lineage>
</organism>
<keyword evidence="2 3" id="KW-0808">Transferase</keyword>
<reference evidence="3" key="2">
    <citation type="submission" date="2023-04" db="EMBL/GenBank/DDBJ databases">
        <authorList>
            <person name="Sun J.-Q."/>
        </authorList>
    </citation>
    <scope>NUCLEOTIDE SEQUENCE</scope>
    <source>
        <strain evidence="3">CC-YY355</strain>
    </source>
</reference>
<dbReference type="PANTHER" id="PTHR23416">
    <property type="entry name" value="SIALIC ACID SYNTHASE-RELATED"/>
    <property type="match status" value="1"/>
</dbReference>
<dbReference type="RefSeq" id="WP_280941267.1">
    <property type="nucleotide sequence ID" value="NZ_JARYGX010000008.1"/>
</dbReference>
<comment type="similarity">
    <text evidence="1">Belongs to the transferase hexapeptide repeat family.</text>
</comment>
<accession>A0ABT6MN99</accession>
<gene>
    <name evidence="3" type="ORF">QF205_03065</name>
</gene>
<dbReference type="Proteomes" id="UP001160550">
    <property type="component" value="Unassembled WGS sequence"/>
</dbReference>
<evidence type="ECO:0000313" key="3">
    <source>
        <dbReference type="EMBL" id="MDH7452061.1"/>
    </source>
</evidence>
<protein>
    <submittedName>
        <fullName evidence="3">Acyltransferase</fullName>
        <ecNumber evidence="3">2.3.1.-</ecNumber>
    </submittedName>
</protein>
<reference evidence="3" key="1">
    <citation type="journal article" date="2007" name="Int. J. Syst. Evol. Microbiol.">
        <title>Luteimonas composti sp. nov., a moderately thermophilic bacterium isolated from food waste.</title>
        <authorList>
            <person name="Young C.C."/>
            <person name="Kampfer P."/>
            <person name="Chen W.M."/>
            <person name="Yen W.S."/>
            <person name="Arun A.B."/>
            <person name="Lai W.A."/>
            <person name="Shen F.T."/>
            <person name="Rekha P.D."/>
            <person name="Lin K.Y."/>
            <person name="Chou J.H."/>
        </authorList>
    </citation>
    <scope>NUCLEOTIDE SEQUENCE</scope>
    <source>
        <strain evidence="3">CC-YY355</strain>
    </source>
</reference>
<sequence length="264" mass="28542">MLRSVRHRLLHFTLPAPRLLIKPYLAIFLALRTVVYFIRRVFIAEPFLKAYCTRFGRGITTGIFVPWVHGRGELVIGNHVHISGKLNITFAARYVETPRLSFGDHCDIAHDASFVVGREIRLGAHVQVGRSVSFRDASGHHADPALRLAGAPPDPADVKPIIIHDNVWIGTQVMVMPGTEIGEGSIVSANSVVSGQVAPYTIVAGNPARRIGTLVPLPGREHLAPAAPAPRAARPAPPVEELEVPIPVPMPLPVHVVHVAGQTA</sequence>
<dbReference type="InterPro" id="IPR001451">
    <property type="entry name" value="Hexapep"/>
</dbReference>
<evidence type="ECO:0000256" key="2">
    <source>
        <dbReference type="ARBA" id="ARBA00022679"/>
    </source>
</evidence>